<keyword evidence="3" id="KW-1185">Reference proteome</keyword>
<proteinExistence type="predicted"/>
<accession>A0A9P5JUE3</accession>
<gene>
    <name evidence="2" type="ORF">DFH94DRAFT_849027</name>
</gene>
<dbReference type="Proteomes" id="UP000759537">
    <property type="component" value="Unassembled WGS sequence"/>
</dbReference>
<sequence length="82" mass="9066">MGRQLEENFTLLAMTVAFNQYGAWHGMTSFSLAVLLLCVTLVPTKPDAYPKLEASEDRALDLCAGGRKVHVKWQQIPVVTTS</sequence>
<evidence type="ECO:0000313" key="2">
    <source>
        <dbReference type="EMBL" id="KAF8462869.1"/>
    </source>
</evidence>
<protein>
    <submittedName>
        <fullName evidence="2">Uncharacterized protein</fullName>
    </submittedName>
</protein>
<name>A0A9P5JUE3_9AGAM</name>
<reference evidence="2" key="2">
    <citation type="journal article" date="2020" name="Nat. Commun.">
        <title>Large-scale genome sequencing of mycorrhizal fungi provides insights into the early evolution of symbiotic traits.</title>
        <authorList>
            <person name="Miyauchi S."/>
            <person name="Kiss E."/>
            <person name="Kuo A."/>
            <person name="Drula E."/>
            <person name="Kohler A."/>
            <person name="Sanchez-Garcia M."/>
            <person name="Morin E."/>
            <person name="Andreopoulos B."/>
            <person name="Barry K.W."/>
            <person name="Bonito G."/>
            <person name="Buee M."/>
            <person name="Carver A."/>
            <person name="Chen C."/>
            <person name="Cichocki N."/>
            <person name="Clum A."/>
            <person name="Culley D."/>
            <person name="Crous P.W."/>
            <person name="Fauchery L."/>
            <person name="Girlanda M."/>
            <person name="Hayes R.D."/>
            <person name="Keri Z."/>
            <person name="LaButti K."/>
            <person name="Lipzen A."/>
            <person name="Lombard V."/>
            <person name="Magnuson J."/>
            <person name="Maillard F."/>
            <person name="Murat C."/>
            <person name="Nolan M."/>
            <person name="Ohm R.A."/>
            <person name="Pangilinan J."/>
            <person name="Pereira M.F."/>
            <person name="Perotto S."/>
            <person name="Peter M."/>
            <person name="Pfister S."/>
            <person name="Riley R."/>
            <person name="Sitrit Y."/>
            <person name="Stielow J.B."/>
            <person name="Szollosi G."/>
            <person name="Zifcakova L."/>
            <person name="Stursova M."/>
            <person name="Spatafora J.W."/>
            <person name="Tedersoo L."/>
            <person name="Vaario L.M."/>
            <person name="Yamada A."/>
            <person name="Yan M."/>
            <person name="Wang P."/>
            <person name="Xu J."/>
            <person name="Bruns T."/>
            <person name="Baldrian P."/>
            <person name="Vilgalys R."/>
            <person name="Dunand C."/>
            <person name="Henrissat B."/>
            <person name="Grigoriev I.V."/>
            <person name="Hibbett D."/>
            <person name="Nagy L.G."/>
            <person name="Martin F.M."/>
        </authorList>
    </citation>
    <scope>NUCLEOTIDE SEQUENCE</scope>
    <source>
        <strain evidence="2">Prilba</strain>
    </source>
</reference>
<keyword evidence="1" id="KW-0472">Membrane</keyword>
<keyword evidence="1" id="KW-1133">Transmembrane helix</keyword>
<keyword evidence="1" id="KW-0812">Transmembrane</keyword>
<comment type="caution">
    <text evidence="2">The sequence shown here is derived from an EMBL/GenBank/DDBJ whole genome shotgun (WGS) entry which is preliminary data.</text>
</comment>
<dbReference type="EMBL" id="WHVB01000083">
    <property type="protein sequence ID" value="KAF8462869.1"/>
    <property type="molecule type" value="Genomic_DNA"/>
</dbReference>
<feature type="transmembrane region" description="Helical" evidence="1">
    <location>
        <begin position="22"/>
        <end position="42"/>
    </location>
</feature>
<dbReference type="AlphaFoldDB" id="A0A9P5JUE3"/>
<evidence type="ECO:0000313" key="3">
    <source>
        <dbReference type="Proteomes" id="UP000759537"/>
    </source>
</evidence>
<evidence type="ECO:0000256" key="1">
    <source>
        <dbReference type="SAM" id="Phobius"/>
    </source>
</evidence>
<reference evidence="2" key="1">
    <citation type="submission" date="2019-10" db="EMBL/GenBank/DDBJ databases">
        <authorList>
            <consortium name="DOE Joint Genome Institute"/>
            <person name="Kuo A."/>
            <person name="Miyauchi S."/>
            <person name="Kiss E."/>
            <person name="Drula E."/>
            <person name="Kohler A."/>
            <person name="Sanchez-Garcia M."/>
            <person name="Andreopoulos B."/>
            <person name="Barry K.W."/>
            <person name="Bonito G."/>
            <person name="Buee M."/>
            <person name="Carver A."/>
            <person name="Chen C."/>
            <person name="Cichocki N."/>
            <person name="Clum A."/>
            <person name="Culley D."/>
            <person name="Crous P.W."/>
            <person name="Fauchery L."/>
            <person name="Girlanda M."/>
            <person name="Hayes R."/>
            <person name="Keri Z."/>
            <person name="LaButti K."/>
            <person name="Lipzen A."/>
            <person name="Lombard V."/>
            <person name="Magnuson J."/>
            <person name="Maillard F."/>
            <person name="Morin E."/>
            <person name="Murat C."/>
            <person name="Nolan M."/>
            <person name="Ohm R."/>
            <person name="Pangilinan J."/>
            <person name="Pereira M."/>
            <person name="Perotto S."/>
            <person name="Peter M."/>
            <person name="Riley R."/>
            <person name="Sitrit Y."/>
            <person name="Stielow B."/>
            <person name="Szollosi G."/>
            <person name="Zifcakova L."/>
            <person name="Stursova M."/>
            <person name="Spatafora J.W."/>
            <person name="Tedersoo L."/>
            <person name="Vaario L.-M."/>
            <person name="Yamada A."/>
            <person name="Yan M."/>
            <person name="Wang P."/>
            <person name="Xu J."/>
            <person name="Bruns T."/>
            <person name="Baldrian P."/>
            <person name="Vilgalys R."/>
            <person name="Henrissat B."/>
            <person name="Grigoriev I.V."/>
            <person name="Hibbett D."/>
            <person name="Nagy L.G."/>
            <person name="Martin F.M."/>
        </authorList>
    </citation>
    <scope>NUCLEOTIDE SEQUENCE</scope>
    <source>
        <strain evidence="2">Prilba</strain>
    </source>
</reference>
<organism evidence="2 3">
    <name type="scientific">Russula ochroleuca</name>
    <dbReference type="NCBI Taxonomy" id="152965"/>
    <lineage>
        <taxon>Eukaryota</taxon>
        <taxon>Fungi</taxon>
        <taxon>Dikarya</taxon>
        <taxon>Basidiomycota</taxon>
        <taxon>Agaricomycotina</taxon>
        <taxon>Agaricomycetes</taxon>
        <taxon>Russulales</taxon>
        <taxon>Russulaceae</taxon>
        <taxon>Russula</taxon>
    </lineage>
</organism>